<accession>A0A5X5VD84</accession>
<protein>
    <submittedName>
        <fullName evidence="1">Uncharacterized protein</fullName>
    </submittedName>
</protein>
<sequence>MTVRLYYNAADARARASSVWHAEWISKTGLKSRLWTEKAINEYLGAPLDAGPVKAWKSKDVEKAESTPIFKAWLEKRRARLIAKGKLPEDTYFS</sequence>
<evidence type="ECO:0000313" key="1">
    <source>
        <dbReference type="EMBL" id="EBQ9797341.1"/>
    </source>
</evidence>
<dbReference type="EMBL" id="AAGQTM010000042">
    <property type="protein sequence ID" value="EBQ9797341.1"/>
    <property type="molecule type" value="Genomic_DNA"/>
</dbReference>
<proteinExistence type="predicted"/>
<name>A0A5X5VD84_SALET</name>
<reference evidence="1" key="1">
    <citation type="submission" date="2018-06" db="EMBL/GenBank/DDBJ databases">
        <authorList>
            <person name="Ashton P.M."/>
            <person name="Dallman T."/>
            <person name="Nair S."/>
            <person name="De Pinna E."/>
            <person name="Peters T."/>
            <person name="Grant K."/>
        </authorList>
    </citation>
    <scope>NUCLEOTIDE SEQUENCE</scope>
    <source>
        <strain evidence="1">430336</strain>
    </source>
</reference>
<dbReference type="AlphaFoldDB" id="A0A5X5VD84"/>
<comment type="caution">
    <text evidence="1">The sequence shown here is derived from an EMBL/GenBank/DDBJ whole genome shotgun (WGS) entry which is preliminary data.</text>
</comment>
<gene>
    <name evidence="1" type="ORF">DM035_24810</name>
</gene>
<organism evidence="1">
    <name type="scientific">Salmonella enterica subsp. enterica serovar Kottbus</name>
    <dbReference type="NCBI Taxonomy" id="224727"/>
    <lineage>
        <taxon>Bacteria</taxon>
        <taxon>Pseudomonadati</taxon>
        <taxon>Pseudomonadota</taxon>
        <taxon>Gammaproteobacteria</taxon>
        <taxon>Enterobacterales</taxon>
        <taxon>Enterobacteriaceae</taxon>
        <taxon>Salmonella</taxon>
    </lineage>
</organism>